<dbReference type="EMBL" id="JBHSFN010000021">
    <property type="protein sequence ID" value="MFC4590157.1"/>
    <property type="molecule type" value="Genomic_DNA"/>
</dbReference>
<evidence type="ECO:0000313" key="10">
    <source>
        <dbReference type="EMBL" id="MFC4590157.1"/>
    </source>
</evidence>
<evidence type="ECO:0000256" key="4">
    <source>
        <dbReference type="ARBA" id="ARBA00022679"/>
    </source>
</evidence>
<accession>A0ABV9EL14</accession>
<dbReference type="InterPro" id="IPR011712">
    <property type="entry name" value="Sig_transdc_His_kin_sub3_dim/P"/>
</dbReference>
<dbReference type="RefSeq" id="WP_262843137.1">
    <property type="nucleotide sequence ID" value="NZ_JANZYP010000016.1"/>
</dbReference>
<evidence type="ECO:0000256" key="7">
    <source>
        <dbReference type="ARBA" id="ARBA00022840"/>
    </source>
</evidence>
<keyword evidence="4" id="KW-0808">Transferase</keyword>
<dbReference type="EC" id="2.7.13.3" evidence="2"/>
<keyword evidence="11" id="KW-1185">Reference proteome</keyword>
<feature type="domain" description="Signal transduction histidine kinase subgroup 3 dimerisation and phosphoacceptor" evidence="9">
    <location>
        <begin position="7"/>
        <end position="74"/>
    </location>
</feature>
<name>A0ABV9EL14_9ACTN</name>
<dbReference type="GO" id="GO:0016301">
    <property type="term" value="F:kinase activity"/>
    <property type="evidence" value="ECO:0007669"/>
    <property type="project" value="UniProtKB-KW"/>
</dbReference>
<evidence type="ECO:0000259" key="9">
    <source>
        <dbReference type="Pfam" id="PF07730"/>
    </source>
</evidence>
<organism evidence="10 11">
    <name type="scientific">Sphaerisporangium corydalis</name>
    <dbReference type="NCBI Taxonomy" id="1441875"/>
    <lineage>
        <taxon>Bacteria</taxon>
        <taxon>Bacillati</taxon>
        <taxon>Actinomycetota</taxon>
        <taxon>Actinomycetes</taxon>
        <taxon>Streptosporangiales</taxon>
        <taxon>Streptosporangiaceae</taxon>
        <taxon>Sphaerisporangium</taxon>
    </lineage>
</organism>
<keyword evidence="3" id="KW-0597">Phosphoprotein</keyword>
<gene>
    <name evidence="10" type="ORF">ACFO8L_28970</name>
</gene>
<sequence length="209" mass="22737">MHAGYAERRRLERDLHDGAQQRLVSLGMALRLAQRHLHDATLDVNGLLDQSVTELGTAIDELRQIAHGLRPSSLDDGLGPALMALTGGVFVPVTVDVQADLLPDQIATAAPGVCRYRLHHLAPQLFPQAGLYQQDYAAGSQSYLHADPVEDAEAAAHLILAAQQATGAHTLAELLAATGTALRLMEQDRCQRSERAWVLRHSIRLRSPE</sequence>
<reference evidence="11" key="1">
    <citation type="journal article" date="2019" name="Int. J. Syst. Evol. Microbiol.">
        <title>The Global Catalogue of Microorganisms (GCM) 10K type strain sequencing project: providing services to taxonomists for standard genome sequencing and annotation.</title>
        <authorList>
            <consortium name="The Broad Institute Genomics Platform"/>
            <consortium name="The Broad Institute Genome Sequencing Center for Infectious Disease"/>
            <person name="Wu L."/>
            <person name="Ma J."/>
        </authorList>
    </citation>
    <scope>NUCLEOTIDE SEQUENCE [LARGE SCALE GENOMIC DNA]</scope>
    <source>
        <strain evidence="11">CCUG 49560</strain>
    </source>
</reference>
<protein>
    <recommendedName>
        <fullName evidence="2">histidine kinase</fullName>
        <ecNumber evidence="2">2.7.13.3</ecNumber>
    </recommendedName>
</protein>
<keyword evidence="8" id="KW-0902">Two-component regulatory system</keyword>
<dbReference type="PANTHER" id="PTHR24421:SF10">
    <property type="entry name" value="NITRATE_NITRITE SENSOR PROTEIN NARQ"/>
    <property type="match status" value="1"/>
</dbReference>
<keyword evidence="6 10" id="KW-0418">Kinase</keyword>
<dbReference type="Pfam" id="PF07730">
    <property type="entry name" value="HisKA_3"/>
    <property type="match status" value="1"/>
</dbReference>
<dbReference type="Proteomes" id="UP001595891">
    <property type="component" value="Unassembled WGS sequence"/>
</dbReference>
<dbReference type="Gene3D" id="6.10.250.2870">
    <property type="match status" value="1"/>
</dbReference>
<comment type="catalytic activity">
    <reaction evidence="1">
        <text>ATP + protein L-histidine = ADP + protein N-phospho-L-histidine.</text>
        <dbReference type="EC" id="2.7.13.3"/>
    </reaction>
</comment>
<evidence type="ECO:0000256" key="2">
    <source>
        <dbReference type="ARBA" id="ARBA00012438"/>
    </source>
</evidence>
<dbReference type="PANTHER" id="PTHR24421">
    <property type="entry name" value="NITRATE/NITRITE SENSOR PROTEIN NARX-RELATED"/>
    <property type="match status" value="1"/>
</dbReference>
<keyword evidence="5" id="KW-0547">Nucleotide-binding</keyword>
<evidence type="ECO:0000313" key="11">
    <source>
        <dbReference type="Proteomes" id="UP001595891"/>
    </source>
</evidence>
<dbReference type="InterPro" id="IPR050482">
    <property type="entry name" value="Sensor_HK_TwoCompSys"/>
</dbReference>
<evidence type="ECO:0000256" key="8">
    <source>
        <dbReference type="ARBA" id="ARBA00023012"/>
    </source>
</evidence>
<evidence type="ECO:0000256" key="1">
    <source>
        <dbReference type="ARBA" id="ARBA00000085"/>
    </source>
</evidence>
<comment type="caution">
    <text evidence="10">The sequence shown here is derived from an EMBL/GenBank/DDBJ whole genome shotgun (WGS) entry which is preliminary data.</text>
</comment>
<evidence type="ECO:0000256" key="5">
    <source>
        <dbReference type="ARBA" id="ARBA00022741"/>
    </source>
</evidence>
<evidence type="ECO:0000256" key="3">
    <source>
        <dbReference type="ARBA" id="ARBA00022553"/>
    </source>
</evidence>
<keyword evidence="7" id="KW-0067">ATP-binding</keyword>
<proteinExistence type="predicted"/>
<evidence type="ECO:0000256" key="6">
    <source>
        <dbReference type="ARBA" id="ARBA00022777"/>
    </source>
</evidence>